<reference evidence="1" key="1">
    <citation type="submission" date="2020-03" db="EMBL/GenBank/DDBJ databases">
        <title>The deep terrestrial virosphere.</title>
        <authorList>
            <person name="Holmfeldt K."/>
            <person name="Nilsson E."/>
            <person name="Simone D."/>
            <person name="Lopez-Fernandez M."/>
            <person name="Wu X."/>
            <person name="de Brujin I."/>
            <person name="Lundin D."/>
            <person name="Andersson A."/>
            <person name="Bertilsson S."/>
            <person name="Dopson M."/>
        </authorList>
    </citation>
    <scope>NUCLEOTIDE SEQUENCE</scope>
    <source>
        <strain evidence="2">MM171B01004</strain>
        <strain evidence="1">MM415A05829</strain>
    </source>
</reference>
<evidence type="ECO:0000313" key="2">
    <source>
        <dbReference type="EMBL" id="QJB02918.1"/>
    </source>
</evidence>
<gene>
    <name evidence="2" type="ORF">MM171B01004_0017</name>
    <name evidence="1" type="ORF">MM415A05829_0008</name>
</gene>
<proteinExistence type="predicted"/>
<dbReference type="AlphaFoldDB" id="A0A6M3JHV9"/>
<dbReference type="EMBL" id="MT143814">
    <property type="protein sequence ID" value="QJB02918.1"/>
    <property type="molecule type" value="Genomic_DNA"/>
</dbReference>
<name>A0A6M3JHV9_9ZZZZ</name>
<sequence length="89" mass="9875">MPDQMNINVKIDDLKTVTCECEGKHFIQVIMYKILPALYSPSGQEQVMAVPNNVKCVACGKVQGIDSLAKCFKERDKEGQSFKPVLVKG</sequence>
<protein>
    <submittedName>
        <fullName evidence="1">Uncharacterized protein</fullName>
    </submittedName>
</protein>
<dbReference type="EMBL" id="MT141644">
    <property type="protein sequence ID" value="QJA68735.1"/>
    <property type="molecule type" value="Genomic_DNA"/>
</dbReference>
<organism evidence="1">
    <name type="scientific">viral metagenome</name>
    <dbReference type="NCBI Taxonomy" id="1070528"/>
    <lineage>
        <taxon>unclassified sequences</taxon>
        <taxon>metagenomes</taxon>
        <taxon>organismal metagenomes</taxon>
    </lineage>
</organism>
<accession>A0A6M3JHV9</accession>
<evidence type="ECO:0000313" key="1">
    <source>
        <dbReference type="EMBL" id="QJA68735.1"/>
    </source>
</evidence>